<evidence type="ECO:0000256" key="8">
    <source>
        <dbReference type="ARBA" id="ARBA00036083"/>
    </source>
</evidence>
<proteinExistence type="inferred from homology"/>
<dbReference type="OMA" id="WCSHISH"/>
<keyword evidence="4" id="KW-0378">Hydrolase</keyword>
<keyword evidence="7 13" id="KW-0472">Membrane</keyword>
<evidence type="ECO:0000256" key="5">
    <source>
        <dbReference type="ARBA" id="ARBA00022989"/>
    </source>
</evidence>
<comment type="similarity">
    <text evidence="2">Belongs to the glycerophosphoryl diester phosphodiesterase family.</text>
</comment>
<reference evidence="15" key="3">
    <citation type="submission" date="2025-08" db="UniProtKB">
        <authorList>
            <consortium name="Ensembl"/>
        </authorList>
    </citation>
    <scope>IDENTIFICATION</scope>
</reference>
<reference evidence="16" key="1">
    <citation type="journal article" date="2002" name="Science">
        <title>The draft genome of Ciona intestinalis: insights into chordate and vertebrate origins.</title>
        <authorList>
            <person name="Dehal P."/>
            <person name="Satou Y."/>
            <person name="Campbell R.K."/>
            <person name="Chapman J."/>
            <person name="Degnan B."/>
            <person name="De Tomaso A."/>
            <person name="Davidson B."/>
            <person name="Di Gregorio A."/>
            <person name="Gelpke M."/>
            <person name="Goodstein D.M."/>
            <person name="Harafuji N."/>
            <person name="Hastings K.E."/>
            <person name="Ho I."/>
            <person name="Hotta K."/>
            <person name="Huang W."/>
            <person name="Kawashima T."/>
            <person name="Lemaire P."/>
            <person name="Martinez D."/>
            <person name="Meinertzhagen I.A."/>
            <person name="Necula S."/>
            <person name="Nonaka M."/>
            <person name="Putnam N."/>
            <person name="Rash S."/>
            <person name="Saiga H."/>
            <person name="Satake M."/>
            <person name="Terry A."/>
            <person name="Yamada L."/>
            <person name="Wang H.G."/>
            <person name="Awazu S."/>
            <person name="Azumi K."/>
            <person name="Boore J."/>
            <person name="Branno M."/>
            <person name="Chin-Bow S."/>
            <person name="DeSantis R."/>
            <person name="Doyle S."/>
            <person name="Francino P."/>
            <person name="Keys D.N."/>
            <person name="Haga S."/>
            <person name="Hayashi H."/>
            <person name="Hino K."/>
            <person name="Imai K.S."/>
            <person name="Inaba K."/>
            <person name="Kano S."/>
            <person name="Kobayashi K."/>
            <person name="Kobayashi M."/>
            <person name="Lee B.I."/>
            <person name="Makabe K.W."/>
            <person name="Manohar C."/>
            <person name="Matassi G."/>
            <person name="Medina M."/>
            <person name="Mochizuki Y."/>
            <person name="Mount S."/>
            <person name="Morishita T."/>
            <person name="Miura S."/>
            <person name="Nakayama A."/>
            <person name="Nishizaka S."/>
            <person name="Nomoto H."/>
            <person name="Ohta F."/>
            <person name="Oishi K."/>
            <person name="Rigoutsos I."/>
            <person name="Sano M."/>
            <person name="Sasaki A."/>
            <person name="Sasakura Y."/>
            <person name="Shoguchi E."/>
            <person name="Shin-i T."/>
            <person name="Spagnuolo A."/>
            <person name="Stainier D."/>
            <person name="Suzuki M.M."/>
            <person name="Tassy O."/>
            <person name="Takatori N."/>
            <person name="Tokuoka M."/>
            <person name="Yagi K."/>
            <person name="Yoshizaki F."/>
            <person name="Wada S."/>
            <person name="Zhang C."/>
            <person name="Hyatt P.D."/>
            <person name="Larimer F."/>
            <person name="Detter C."/>
            <person name="Doggett N."/>
            <person name="Glavina T."/>
            <person name="Hawkins T."/>
            <person name="Richardson P."/>
            <person name="Lucas S."/>
            <person name="Kohara Y."/>
            <person name="Levine M."/>
            <person name="Satoh N."/>
            <person name="Rokhsar D.S."/>
        </authorList>
    </citation>
    <scope>NUCLEOTIDE SEQUENCE [LARGE SCALE GENOMIC DNA]</scope>
</reference>
<evidence type="ECO:0000313" key="16">
    <source>
        <dbReference type="Proteomes" id="UP000008144"/>
    </source>
</evidence>
<reference evidence="15" key="2">
    <citation type="journal article" date="2008" name="Genome Biol.">
        <title>Improved genome assembly and evidence-based global gene model set for the chordate Ciona intestinalis: new insight into intron and operon populations.</title>
        <authorList>
            <person name="Satou Y."/>
            <person name="Mineta K."/>
            <person name="Ogasawara M."/>
            <person name="Sasakura Y."/>
            <person name="Shoguchi E."/>
            <person name="Ueno K."/>
            <person name="Yamada L."/>
            <person name="Matsumoto J."/>
            <person name="Wasserscheid J."/>
            <person name="Dewar K."/>
            <person name="Wiley G.B."/>
            <person name="Macmil S.L."/>
            <person name="Roe B.A."/>
            <person name="Zeller R.W."/>
            <person name="Hastings K.E."/>
            <person name="Lemaire P."/>
            <person name="Lindquist E."/>
            <person name="Endo T."/>
            <person name="Hotta K."/>
            <person name="Inaba K."/>
        </authorList>
    </citation>
    <scope>NUCLEOTIDE SEQUENCE [LARGE SCALE GENOMIC DNA]</scope>
    <source>
        <strain evidence="15">wild type</strain>
    </source>
</reference>
<keyword evidence="16" id="KW-1185">Reference proteome</keyword>
<comment type="catalytic activity">
    <reaction evidence="10">
        <text>N-hexadecanoyl-1-(9Z-octadecenoyl)-sn-glycero-3-phosphoethanolamine + H2O = N-hexadecanoylethanolamine + 1-(9Z-octadecenoyl)-sn-glycero-3-phosphate + H(+)</text>
        <dbReference type="Rhea" id="RHEA:53168"/>
        <dbReference type="ChEBI" id="CHEBI:15377"/>
        <dbReference type="ChEBI" id="CHEBI:15378"/>
        <dbReference type="ChEBI" id="CHEBI:71464"/>
        <dbReference type="ChEBI" id="CHEBI:74544"/>
        <dbReference type="ChEBI" id="CHEBI:85217"/>
    </reaction>
    <physiologicalReaction direction="left-to-right" evidence="10">
        <dbReference type="Rhea" id="RHEA:53169"/>
    </physiologicalReaction>
</comment>
<comment type="catalytic activity">
    <reaction evidence="11">
        <text>1-O-(1Z-octadecenyl)-sn-glycero-3-phospho-N-hexadecanoyl-ethanolamine + H2O = 1-O-(1Z-octadecenyl)-sn-glycero-3-phosphate + N-hexadecanoylethanolamine + H(+)</text>
        <dbReference type="Rhea" id="RHEA:53184"/>
        <dbReference type="ChEBI" id="CHEBI:15377"/>
        <dbReference type="ChEBI" id="CHEBI:15378"/>
        <dbReference type="ChEBI" id="CHEBI:71464"/>
        <dbReference type="ChEBI" id="CHEBI:137009"/>
        <dbReference type="ChEBI" id="CHEBI:137017"/>
    </reaction>
    <physiologicalReaction direction="left-to-right" evidence="11">
        <dbReference type="Rhea" id="RHEA:53185"/>
    </physiologicalReaction>
</comment>
<keyword evidence="3 13" id="KW-0812">Transmembrane</keyword>
<evidence type="ECO:0000259" key="14">
    <source>
        <dbReference type="PROSITE" id="PS51704"/>
    </source>
</evidence>
<evidence type="ECO:0000256" key="1">
    <source>
        <dbReference type="ARBA" id="ARBA00004370"/>
    </source>
</evidence>
<evidence type="ECO:0000256" key="13">
    <source>
        <dbReference type="SAM" id="Phobius"/>
    </source>
</evidence>
<accession>H2Y061</accession>
<comment type="catalytic activity">
    <reaction evidence="9">
        <text>N-(5Z,8Z,11Z,14Z-eicosatetraenoyl)-1-(9Z-octadecenoyl)-sn-glycero-3-phosphoethanolamine + H2O = N-(5Z,8Z,11Z,14Z-eicosatetraenoyl)-ethanolamine + 1-(9Z-octadecenoyl)-sn-glycero-3-phosphate + H(+)</text>
        <dbReference type="Rhea" id="RHEA:45544"/>
        <dbReference type="ChEBI" id="CHEBI:2700"/>
        <dbReference type="ChEBI" id="CHEBI:15377"/>
        <dbReference type="ChEBI" id="CHEBI:15378"/>
        <dbReference type="ChEBI" id="CHEBI:74544"/>
        <dbReference type="ChEBI" id="CHEBI:85223"/>
    </reaction>
    <physiologicalReaction direction="left-to-right" evidence="9">
        <dbReference type="Rhea" id="RHEA:45545"/>
    </physiologicalReaction>
</comment>
<dbReference type="AlphaFoldDB" id="H2Y061"/>
<dbReference type="Ensembl" id="ENSCINT00000030951.1">
    <property type="protein sequence ID" value="ENSCINP00000035295.1"/>
    <property type="gene ID" value="ENSCING00000024217.1"/>
</dbReference>
<dbReference type="GO" id="GO:0005789">
    <property type="term" value="C:endoplasmic reticulum membrane"/>
    <property type="evidence" value="ECO:0000318"/>
    <property type="project" value="GO_Central"/>
</dbReference>
<comment type="catalytic activity">
    <reaction evidence="12">
        <text>N,1-di-(9Z-octadecenoyl)-sn-glycero-3-phosphoethanolamine + H2O = N-(9Z-octadecenoyl) ethanolamine + 1-(9Z-octadecenoyl)-sn-glycero-3-phosphate + H(+)</text>
        <dbReference type="Rhea" id="RHEA:56460"/>
        <dbReference type="ChEBI" id="CHEBI:15377"/>
        <dbReference type="ChEBI" id="CHEBI:15378"/>
        <dbReference type="ChEBI" id="CHEBI:71466"/>
        <dbReference type="ChEBI" id="CHEBI:74544"/>
        <dbReference type="ChEBI" id="CHEBI:85222"/>
    </reaction>
    <physiologicalReaction direction="left-to-right" evidence="12">
        <dbReference type="Rhea" id="RHEA:56461"/>
    </physiologicalReaction>
</comment>
<dbReference type="Gene3D" id="3.20.20.190">
    <property type="entry name" value="Phosphatidylinositol (PI) phosphodiesterase"/>
    <property type="match status" value="1"/>
</dbReference>
<comment type="subcellular location">
    <subcellularLocation>
        <location evidence="1">Membrane</location>
    </subcellularLocation>
</comment>
<keyword evidence="6" id="KW-0443">Lipid metabolism</keyword>
<dbReference type="InterPro" id="IPR030395">
    <property type="entry name" value="GP_PDE_dom"/>
</dbReference>
<evidence type="ECO:0000256" key="6">
    <source>
        <dbReference type="ARBA" id="ARBA00023098"/>
    </source>
</evidence>
<name>H2Y061_CIOIN</name>
<protein>
    <recommendedName>
        <fullName evidence="14">GP-PDE domain-containing protein</fullName>
    </recommendedName>
</protein>
<feature type="transmembrane region" description="Helical" evidence="13">
    <location>
        <begin position="6"/>
        <end position="28"/>
    </location>
</feature>
<evidence type="ECO:0000256" key="4">
    <source>
        <dbReference type="ARBA" id="ARBA00022801"/>
    </source>
</evidence>
<dbReference type="GO" id="GO:0008081">
    <property type="term" value="F:phosphoric diester hydrolase activity"/>
    <property type="evidence" value="ECO:0000318"/>
    <property type="project" value="GO_Central"/>
</dbReference>
<evidence type="ECO:0000313" key="15">
    <source>
        <dbReference type="Ensembl" id="ENSCINP00000035295.1"/>
    </source>
</evidence>
<dbReference type="InParanoid" id="H2Y061"/>
<dbReference type="STRING" id="7719.ENSCINP00000035295"/>
<feature type="domain" description="GP-PDE" evidence="14">
    <location>
        <begin position="44"/>
        <end position="228"/>
    </location>
</feature>
<dbReference type="EMBL" id="EAAA01001919">
    <property type="status" value="NOT_ANNOTATED_CDS"/>
    <property type="molecule type" value="Genomic_DNA"/>
</dbReference>
<dbReference type="HOGENOM" id="CLU_030006_5_2_1"/>
<evidence type="ECO:0000256" key="10">
    <source>
        <dbReference type="ARBA" id="ARBA00047538"/>
    </source>
</evidence>
<evidence type="ECO:0000256" key="9">
    <source>
        <dbReference type="ARBA" id="ARBA00047392"/>
    </source>
</evidence>
<dbReference type="FunCoup" id="H2Y061">
    <property type="interactions" value="2"/>
</dbReference>
<evidence type="ECO:0000256" key="12">
    <source>
        <dbReference type="ARBA" id="ARBA00048947"/>
    </source>
</evidence>
<comment type="catalytic activity">
    <reaction evidence="8">
        <text>1-O-hexadecyl-sn-glycero-3-phosphocholine + H2O = 1-O-hexadecyl-sn-glycero-3-phosphate + choline + H(+)</text>
        <dbReference type="Rhea" id="RHEA:41143"/>
        <dbReference type="ChEBI" id="CHEBI:15354"/>
        <dbReference type="ChEBI" id="CHEBI:15377"/>
        <dbReference type="ChEBI" id="CHEBI:15378"/>
        <dbReference type="ChEBI" id="CHEBI:64496"/>
        <dbReference type="ChEBI" id="CHEBI:77580"/>
    </reaction>
    <physiologicalReaction direction="left-to-right" evidence="8">
        <dbReference type="Rhea" id="RHEA:41144"/>
    </physiologicalReaction>
</comment>
<dbReference type="InterPro" id="IPR017946">
    <property type="entry name" value="PLC-like_Pdiesterase_TIM-brl"/>
</dbReference>
<evidence type="ECO:0000256" key="7">
    <source>
        <dbReference type="ARBA" id="ARBA00023136"/>
    </source>
</evidence>
<dbReference type="GeneTree" id="ENSGT00940000156673"/>
<dbReference type="PANTHER" id="PTHR42758">
    <property type="entry name" value="PHOSPHATIDYLGLYCEROL PHOSPHOLIPASE C"/>
    <property type="match status" value="1"/>
</dbReference>
<dbReference type="FunFam" id="3.20.20.190:FF:000124">
    <property type="match status" value="1"/>
</dbReference>
<dbReference type="GO" id="GO:0046475">
    <property type="term" value="P:glycerophospholipid catabolic process"/>
    <property type="evidence" value="ECO:0000318"/>
    <property type="project" value="GO_Central"/>
</dbReference>
<evidence type="ECO:0000256" key="3">
    <source>
        <dbReference type="ARBA" id="ARBA00022692"/>
    </source>
</evidence>
<dbReference type="Pfam" id="PF03009">
    <property type="entry name" value="GDPD"/>
    <property type="match status" value="1"/>
</dbReference>
<dbReference type="SUPFAM" id="SSF51695">
    <property type="entry name" value="PLC-like phosphodiesterases"/>
    <property type="match status" value="1"/>
</dbReference>
<dbReference type="GO" id="GO:0004622">
    <property type="term" value="F:phosphatidylcholine lysophospholipase activity"/>
    <property type="evidence" value="ECO:0000318"/>
    <property type="project" value="GO_Central"/>
</dbReference>
<keyword evidence="5 13" id="KW-1133">Transmembrane helix</keyword>
<sequence>MSLSAGATAGYAVLGVFGGYVITSVLLLKCPTILHKKKKRDFWCSHISHRGGAAEKTENTLSAFHNAIDIGTQMLELDVHLTKDKRVVVAHDIDLKRIAGVDAKISDFDYEELPPICKCLKVTFCKDTMYNNDGEEERIPLLDQVFEEFPSIPINVDVKAENDELIMKVHDLVKKYQREKLTVWGNFSDKNCRKLHKLNPTVPLIFSMKRVLLVYVWFYTGLLPFIPL</sequence>
<dbReference type="Proteomes" id="UP000008144">
    <property type="component" value="Chromosome 4"/>
</dbReference>
<reference evidence="15" key="4">
    <citation type="submission" date="2025-09" db="UniProtKB">
        <authorList>
            <consortium name="Ensembl"/>
        </authorList>
    </citation>
    <scope>IDENTIFICATION</scope>
</reference>
<dbReference type="CDD" id="cd08612">
    <property type="entry name" value="GDPD_GDE4"/>
    <property type="match status" value="1"/>
</dbReference>
<organism evidence="15 16">
    <name type="scientific">Ciona intestinalis</name>
    <name type="common">Transparent sea squirt</name>
    <name type="synonym">Ascidia intestinalis</name>
    <dbReference type="NCBI Taxonomy" id="7719"/>
    <lineage>
        <taxon>Eukaryota</taxon>
        <taxon>Metazoa</taxon>
        <taxon>Chordata</taxon>
        <taxon>Tunicata</taxon>
        <taxon>Ascidiacea</taxon>
        <taxon>Phlebobranchia</taxon>
        <taxon>Cionidae</taxon>
        <taxon>Ciona</taxon>
    </lineage>
</organism>
<evidence type="ECO:0000256" key="2">
    <source>
        <dbReference type="ARBA" id="ARBA00007277"/>
    </source>
</evidence>
<evidence type="ECO:0000256" key="11">
    <source>
        <dbReference type="ARBA" id="ARBA00048580"/>
    </source>
</evidence>
<dbReference type="InterPro" id="IPR052271">
    <property type="entry name" value="GDPD-Related"/>
</dbReference>
<dbReference type="PANTHER" id="PTHR42758:SF2">
    <property type="entry name" value="PHOSPHATIDYLGLYCEROL PHOSPHOLIPASE C"/>
    <property type="match status" value="1"/>
</dbReference>
<feature type="transmembrane region" description="Helical" evidence="13">
    <location>
        <begin position="211"/>
        <end position="227"/>
    </location>
</feature>
<dbReference type="PROSITE" id="PS51704">
    <property type="entry name" value="GP_PDE"/>
    <property type="match status" value="1"/>
</dbReference>